<dbReference type="GO" id="GO:0004748">
    <property type="term" value="F:ribonucleoside-diphosphate reductase activity, thioredoxin disulfide as acceptor"/>
    <property type="evidence" value="ECO:0007669"/>
    <property type="project" value="UniProtKB-EC"/>
</dbReference>
<dbReference type="InterPro" id="IPR050862">
    <property type="entry name" value="RdRp_reductase_class-2"/>
</dbReference>
<keyword evidence="6" id="KW-0237">DNA synthesis</keyword>
<dbReference type="InterPro" id="IPR024434">
    <property type="entry name" value="TSCPD_dom"/>
</dbReference>
<dbReference type="PROSITE" id="PS50818">
    <property type="entry name" value="INTEIN_C_TER"/>
    <property type="match status" value="1"/>
</dbReference>
<dbReference type="InterPro" id="IPR036844">
    <property type="entry name" value="Hint_dom_sf"/>
</dbReference>
<dbReference type="PANTHER" id="PTHR43371:SF1">
    <property type="entry name" value="RIBONUCLEOSIDE-DIPHOSPHATE REDUCTASE"/>
    <property type="match status" value="1"/>
</dbReference>
<keyword evidence="10" id="KW-0560">Oxidoreductase</keyword>
<comment type="cofactor">
    <cofactor evidence="1">
        <name>adenosylcob(III)alamin</name>
        <dbReference type="ChEBI" id="CHEBI:18408"/>
    </cofactor>
</comment>
<dbReference type="PROSITE" id="PS50819">
    <property type="entry name" value="INTEIN_ENDONUCLEASE"/>
    <property type="match status" value="1"/>
</dbReference>
<dbReference type="SUPFAM" id="SSF51294">
    <property type="entry name" value="Hedgehog/intein (Hint) domain"/>
    <property type="match status" value="1"/>
</dbReference>
<dbReference type="Proteomes" id="UP000178859">
    <property type="component" value="Unassembled WGS sequence"/>
</dbReference>
<dbReference type="GO" id="GO:0000166">
    <property type="term" value="F:nucleotide binding"/>
    <property type="evidence" value="ECO:0007669"/>
    <property type="project" value="UniProtKB-KW"/>
</dbReference>
<keyword evidence="7" id="KW-0547">Nucleotide-binding</keyword>
<evidence type="ECO:0000256" key="14">
    <source>
        <dbReference type="ARBA" id="ARBA00047754"/>
    </source>
</evidence>
<evidence type="ECO:0000256" key="12">
    <source>
        <dbReference type="ARBA" id="ARBA00025437"/>
    </source>
</evidence>
<dbReference type="GO" id="GO:0031419">
    <property type="term" value="F:cobalamin binding"/>
    <property type="evidence" value="ECO:0007669"/>
    <property type="project" value="UniProtKB-KW"/>
</dbReference>
<dbReference type="Pfam" id="PF12637">
    <property type="entry name" value="TSCPD"/>
    <property type="match status" value="1"/>
</dbReference>
<comment type="caution">
    <text evidence="16">The sequence shown here is derived from an EMBL/GenBank/DDBJ whole genome shotgun (WGS) entry which is preliminary data.</text>
</comment>
<evidence type="ECO:0000256" key="5">
    <source>
        <dbReference type="ARBA" id="ARBA00022628"/>
    </source>
</evidence>
<dbReference type="Gene3D" id="3.10.28.10">
    <property type="entry name" value="Homing endonucleases"/>
    <property type="match status" value="1"/>
</dbReference>
<dbReference type="EC" id="1.17.4.1" evidence="3"/>
<comment type="similarity">
    <text evidence="2">Belongs to the ribonucleoside diphosphate reductase class-2 family.</text>
</comment>
<reference evidence="16 17" key="1">
    <citation type="journal article" date="2016" name="Nat. Commun.">
        <title>Thousands of microbial genomes shed light on interconnected biogeochemical processes in an aquifer system.</title>
        <authorList>
            <person name="Anantharaman K."/>
            <person name="Brown C.T."/>
            <person name="Hug L.A."/>
            <person name="Sharon I."/>
            <person name="Castelle C.J."/>
            <person name="Probst A.J."/>
            <person name="Thomas B.C."/>
            <person name="Singh A."/>
            <person name="Wilkins M.J."/>
            <person name="Karaoz U."/>
            <person name="Brodie E.L."/>
            <person name="Williams K.H."/>
            <person name="Hubbard S.S."/>
            <person name="Banfield J.F."/>
        </authorList>
    </citation>
    <scope>NUCLEOTIDE SEQUENCE [LARGE SCALE GENOMIC DNA]</scope>
</reference>
<gene>
    <name evidence="16" type="ORF">A3I48_01530</name>
</gene>
<accession>A0A1F5MH35</accession>
<comment type="function">
    <text evidence="12">Catalyzes the reduction of ribonucleotides to deoxyribonucleotides. May function to provide a pool of deoxyribonucleotide precursors for DNA repair during oxygen limitation and/or for immediate growth after restoration of oxygen.</text>
</comment>
<dbReference type="Pfam" id="PF02867">
    <property type="entry name" value="Ribonuc_red_lgC"/>
    <property type="match status" value="2"/>
</dbReference>
<comment type="catalytic activity">
    <reaction evidence="14">
        <text>a 2'-deoxyribonucleoside 5'-diphosphate + [thioredoxin]-disulfide + H2O = a ribonucleoside 5'-diphosphate + [thioredoxin]-dithiol</text>
        <dbReference type="Rhea" id="RHEA:23252"/>
        <dbReference type="Rhea" id="RHEA-COMP:10698"/>
        <dbReference type="Rhea" id="RHEA-COMP:10700"/>
        <dbReference type="ChEBI" id="CHEBI:15377"/>
        <dbReference type="ChEBI" id="CHEBI:29950"/>
        <dbReference type="ChEBI" id="CHEBI:50058"/>
        <dbReference type="ChEBI" id="CHEBI:57930"/>
        <dbReference type="ChEBI" id="CHEBI:73316"/>
        <dbReference type="EC" id="1.17.4.1"/>
    </reaction>
</comment>
<dbReference type="SUPFAM" id="SSF55608">
    <property type="entry name" value="Homing endonucleases"/>
    <property type="match status" value="1"/>
</dbReference>
<dbReference type="InterPro" id="IPR000788">
    <property type="entry name" value="RNR_lg_C"/>
</dbReference>
<proteinExistence type="inferred from homology"/>
<evidence type="ECO:0000256" key="2">
    <source>
        <dbReference type="ARBA" id="ARBA00007405"/>
    </source>
</evidence>
<evidence type="ECO:0000313" key="17">
    <source>
        <dbReference type="Proteomes" id="UP000178859"/>
    </source>
</evidence>
<evidence type="ECO:0000256" key="1">
    <source>
        <dbReference type="ARBA" id="ARBA00001922"/>
    </source>
</evidence>
<dbReference type="EMBL" id="MFDT01000048">
    <property type="protein sequence ID" value="OGE64684.1"/>
    <property type="molecule type" value="Genomic_DNA"/>
</dbReference>
<dbReference type="InterPro" id="IPR004860">
    <property type="entry name" value="LAGLIDADG_dom"/>
</dbReference>
<dbReference type="GO" id="GO:0016539">
    <property type="term" value="P:intein-mediated protein splicing"/>
    <property type="evidence" value="ECO:0007669"/>
    <property type="project" value="InterPro"/>
</dbReference>
<evidence type="ECO:0000256" key="7">
    <source>
        <dbReference type="ARBA" id="ARBA00022741"/>
    </source>
</evidence>
<evidence type="ECO:0000256" key="10">
    <source>
        <dbReference type="ARBA" id="ARBA00023002"/>
    </source>
</evidence>
<evidence type="ECO:0000256" key="8">
    <source>
        <dbReference type="ARBA" id="ARBA00022813"/>
    </source>
</evidence>
<evidence type="ECO:0000256" key="4">
    <source>
        <dbReference type="ARBA" id="ARBA00014409"/>
    </source>
</evidence>
<evidence type="ECO:0000256" key="9">
    <source>
        <dbReference type="ARBA" id="ARBA00023000"/>
    </source>
</evidence>
<dbReference type="PANTHER" id="PTHR43371">
    <property type="entry name" value="VITAMIN B12-DEPENDENT RIBONUCLEOTIDE REDUCTASE"/>
    <property type="match status" value="1"/>
</dbReference>
<sequence>MGLLIGDGTLKNDKAILSVWNPQETGSESVMMEVSSLLKETPNIRLTSWMSIAQRGEYRLSNAYIKHLAKDLGMSKGNKTITSSMEKASSDFNKGLLRGLFDTDGSVQGSQIKGVSIRLAQSNFNLLQTVQRILLRVGIASCIYKNRREAGYKNLPDGKGGLKKYAIKAQHELVISGDNLITFQDLIGFKDSLKTTRLQKLLKNYKRTLNRERFIAVVDKLIIDKEEMVFDAQIMGRNAFDANGIIAHNCGEQPLAPWDACNLGSINLGKFVLADGSDIDWERLGKTTKLAVHFLDNVVQTNPFTLKQIYDEVHKNRRIGLGVMGFADMLFKLKVPYNSNEALELAEKVMKFVTEQGHKMSEELALQRGPFPNWAHSIYADGNPIRNSTVTTIAPTGTISIIGDCSSGIEPVFALAYIHRAKAAGDEYRTLTIANQTFTDIAKREGFHSDDLAAKVLEHGSVMGIDAVPQEWQKVFVTAPEIDPAWHVGMQAAFQKYTDNGVSKTINLPNSATRDDVQTAYLMAWQTGCNGITIYRDGSKSTQVLNVSSSLQSKKEASSAPVAERPMILRGRTYKVSTPVGEAFITINRDEKDQPFEVFVTVGRAGMHTMADAEAMGRLVSLSLRLARGTKETDPKAVAAKIVGQLRGIGGASSVGFGKNRVMSLADAIAKVLAEDLAMSPQVGGMETIPLSLTVDDNNNYELQTMNSKLTNADLCPECGSASFVMEEGCKKCHSCGYSMC</sequence>
<dbReference type="InterPro" id="IPR006142">
    <property type="entry name" value="INTEIN"/>
</dbReference>
<keyword evidence="5" id="KW-0846">Cobalamin</keyword>
<protein>
    <recommendedName>
        <fullName evidence="4">Vitamin B12-dependent ribonucleotide reductase</fullName>
        <ecNumber evidence="3">1.17.4.1</ecNumber>
    </recommendedName>
    <alternativeName>
        <fullName evidence="13">Ribonucleoside-diphosphate reductase NrdJ</fullName>
    </alternativeName>
</protein>
<dbReference type="InterPro" id="IPR030934">
    <property type="entry name" value="Intein_C"/>
</dbReference>
<evidence type="ECO:0000259" key="15">
    <source>
        <dbReference type="PROSITE" id="PS50819"/>
    </source>
</evidence>
<dbReference type="InterPro" id="IPR027434">
    <property type="entry name" value="Homing_endonucl"/>
</dbReference>
<keyword evidence="8" id="KW-0068">Autocatalytic cleavage</keyword>
<evidence type="ECO:0000313" key="16">
    <source>
        <dbReference type="EMBL" id="OGE64684.1"/>
    </source>
</evidence>
<dbReference type="PRINTS" id="PR00379">
    <property type="entry name" value="INTEIN"/>
</dbReference>
<keyword evidence="11" id="KW-0170">Cobalt</keyword>
<organism evidence="16 17">
    <name type="scientific">Candidatus Daviesbacteria bacterium RIFCSPLOWO2_02_FULL_36_7</name>
    <dbReference type="NCBI Taxonomy" id="1797792"/>
    <lineage>
        <taxon>Bacteria</taxon>
        <taxon>Candidatus Daviesiibacteriota</taxon>
    </lineage>
</organism>
<dbReference type="AlphaFoldDB" id="A0A1F5MH35"/>
<dbReference type="SUPFAM" id="SSF51998">
    <property type="entry name" value="PFL-like glycyl radical enzymes"/>
    <property type="match status" value="1"/>
</dbReference>
<evidence type="ECO:0000256" key="3">
    <source>
        <dbReference type="ARBA" id="ARBA00012274"/>
    </source>
</evidence>
<dbReference type="PRINTS" id="PR01183">
    <property type="entry name" value="RIBORDTASEM1"/>
</dbReference>
<evidence type="ECO:0000256" key="11">
    <source>
        <dbReference type="ARBA" id="ARBA00023285"/>
    </source>
</evidence>
<dbReference type="InterPro" id="IPR004042">
    <property type="entry name" value="Intein_endonuc_central"/>
</dbReference>
<keyword evidence="9" id="KW-0651">Protein splicing</keyword>
<dbReference type="GO" id="GO:0004519">
    <property type="term" value="F:endonuclease activity"/>
    <property type="evidence" value="ECO:0007669"/>
    <property type="project" value="InterPro"/>
</dbReference>
<name>A0A1F5MH35_9BACT</name>
<evidence type="ECO:0000256" key="13">
    <source>
        <dbReference type="ARBA" id="ARBA00033050"/>
    </source>
</evidence>
<dbReference type="Pfam" id="PF14528">
    <property type="entry name" value="LAGLIDADG_3"/>
    <property type="match status" value="1"/>
</dbReference>
<dbReference type="Gene3D" id="3.20.70.20">
    <property type="match status" value="1"/>
</dbReference>
<dbReference type="GO" id="GO:0071897">
    <property type="term" value="P:DNA biosynthetic process"/>
    <property type="evidence" value="ECO:0007669"/>
    <property type="project" value="UniProtKB-KW"/>
</dbReference>
<evidence type="ECO:0000256" key="6">
    <source>
        <dbReference type="ARBA" id="ARBA00022634"/>
    </source>
</evidence>
<feature type="domain" description="DOD-type homing endonuclease" evidence="15">
    <location>
        <begin position="1"/>
        <end position="139"/>
    </location>
</feature>